<evidence type="ECO:0000256" key="1">
    <source>
        <dbReference type="ARBA" id="ARBA00004651"/>
    </source>
</evidence>
<comment type="similarity">
    <text evidence="2">Belongs to the ABC-4 integral membrane protein family. LolC/E subfamily.</text>
</comment>
<reference evidence="10 11" key="1">
    <citation type="journal article" date="2016" name="Int. J. Syst. Evol. Microbiol.">
        <title>Caldimicrobium thiodismutans sp. nov., a sulfur-disproportionating bacterium isolated from a hot spring, and emended description of the genus Caldimicrobium.</title>
        <authorList>
            <person name="Kojima H."/>
            <person name="Umezawa K."/>
            <person name="Fukui M."/>
        </authorList>
    </citation>
    <scope>NUCLEOTIDE SEQUENCE [LARGE SCALE GENOMIC DNA]</scope>
    <source>
        <strain evidence="10 11">TF1</strain>
    </source>
</reference>
<evidence type="ECO:0000256" key="4">
    <source>
        <dbReference type="ARBA" id="ARBA00022692"/>
    </source>
</evidence>
<dbReference type="InterPro" id="IPR025857">
    <property type="entry name" value="MacB_PCD"/>
</dbReference>
<keyword evidence="3" id="KW-1003">Cell membrane</keyword>
<evidence type="ECO:0000259" key="8">
    <source>
        <dbReference type="Pfam" id="PF02687"/>
    </source>
</evidence>
<dbReference type="Pfam" id="PF12704">
    <property type="entry name" value="MacB_PCD"/>
    <property type="match status" value="1"/>
</dbReference>
<dbReference type="RefSeq" id="WP_068513051.1">
    <property type="nucleotide sequence ID" value="NZ_AP014945.1"/>
</dbReference>
<evidence type="ECO:0000256" key="5">
    <source>
        <dbReference type="ARBA" id="ARBA00022989"/>
    </source>
</evidence>
<gene>
    <name evidence="10" type="ORF">THC_0576</name>
</gene>
<feature type="transmembrane region" description="Helical" evidence="7">
    <location>
        <begin position="270"/>
        <end position="295"/>
    </location>
</feature>
<accession>A0A0U4W1E7</accession>
<evidence type="ECO:0008006" key="12">
    <source>
        <dbReference type="Google" id="ProtNLM"/>
    </source>
</evidence>
<dbReference type="GO" id="GO:0098797">
    <property type="term" value="C:plasma membrane protein complex"/>
    <property type="evidence" value="ECO:0007669"/>
    <property type="project" value="TreeGrafter"/>
</dbReference>
<evidence type="ECO:0000256" key="3">
    <source>
        <dbReference type="ARBA" id="ARBA00022475"/>
    </source>
</evidence>
<dbReference type="InterPro" id="IPR003838">
    <property type="entry name" value="ABC3_permease_C"/>
</dbReference>
<evidence type="ECO:0000259" key="9">
    <source>
        <dbReference type="Pfam" id="PF12704"/>
    </source>
</evidence>
<dbReference type="Proteomes" id="UP000068196">
    <property type="component" value="Chromosome"/>
</dbReference>
<dbReference type="EMBL" id="AP014945">
    <property type="protein sequence ID" value="BAU22970.1"/>
    <property type="molecule type" value="Genomic_DNA"/>
</dbReference>
<comment type="subcellular location">
    <subcellularLocation>
        <location evidence="1">Cell membrane</location>
        <topology evidence="1">Multi-pass membrane protein</topology>
    </subcellularLocation>
</comment>
<keyword evidence="4 7" id="KW-0812">Transmembrane</keyword>
<evidence type="ECO:0000256" key="2">
    <source>
        <dbReference type="ARBA" id="ARBA00005236"/>
    </source>
</evidence>
<evidence type="ECO:0000313" key="11">
    <source>
        <dbReference type="Proteomes" id="UP000068196"/>
    </source>
</evidence>
<organism evidence="10 11">
    <name type="scientific">Caldimicrobium thiodismutans</name>
    <dbReference type="NCBI Taxonomy" id="1653476"/>
    <lineage>
        <taxon>Bacteria</taxon>
        <taxon>Pseudomonadati</taxon>
        <taxon>Thermodesulfobacteriota</taxon>
        <taxon>Thermodesulfobacteria</taxon>
        <taxon>Thermodesulfobacteriales</taxon>
        <taxon>Thermodesulfobacteriaceae</taxon>
        <taxon>Caldimicrobium</taxon>
    </lineage>
</organism>
<dbReference type="OrthoDB" id="9808461at2"/>
<sequence>MRKFLSWELWLALRYIISPKRERFTGIITLIAIIGVILSVSALTIVNAVITGFKEVVAEKILSLNPHLSITFYSPEEGRKLIHIIEKSIPKEDLRTLQLVSTQQGLIVKGGQPVGIILKAVDLSRYSKEKGFKYFRYELSSREEGGIPVIIGARLRDKLGIAQGERLTYISIEGFYTPFGFFPKINTLEVIGFFETGIYDYDFNLLFTSFDLYTQRVTPRNYSLELKLGDPFKSQHYKTILQRNLGISYYILDWQEWNRNLFSALKMEKLGLFVILSLMVAVSLFTILSAMIMLVSEKKGDIAILQALGATSGNILKIFFYAGFFLSGTGVILGLSLGVFLSLLLSKYPIIKLPGEVYPVEYMPISLQLTDLLLIGVVAILISLLSCLYPAKKAAQFSPAEILRRE</sequence>
<keyword evidence="5 7" id="KW-1133">Transmembrane helix</keyword>
<proteinExistence type="inferred from homology"/>
<evidence type="ECO:0000313" key="10">
    <source>
        <dbReference type="EMBL" id="BAU22970.1"/>
    </source>
</evidence>
<dbReference type="PANTHER" id="PTHR30489:SF0">
    <property type="entry name" value="LIPOPROTEIN-RELEASING SYSTEM TRANSMEMBRANE PROTEIN LOLE"/>
    <property type="match status" value="1"/>
</dbReference>
<feature type="transmembrane region" description="Helical" evidence="7">
    <location>
        <begin position="24"/>
        <end position="50"/>
    </location>
</feature>
<evidence type="ECO:0000256" key="6">
    <source>
        <dbReference type="ARBA" id="ARBA00023136"/>
    </source>
</evidence>
<evidence type="ECO:0000256" key="7">
    <source>
        <dbReference type="SAM" id="Phobius"/>
    </source>
</evidence>
<reference evidence="11" key="2">
    <citation type="journal article" date="2016" name="Int. J. Syst. Evol. Microbiol.">
        <title>Caldimicrobium thiodismutans sp. nov., a sulfur-disproportionating bacterium isolated from a hot spring.</title>
        <authorList>
            <person name="Kojima H."/>
            <person name="Umezawa K."/>
            <person name="Fukui M."/>
        </authorList>
    </citation>
    <scope>NUCLEOTIDE SEQUENCE [LARGE SCALE GENOMIC DNA]</scope>
    <source>
        <strain evidence="11">TF1</strain>
    </source>
</reference>
<dbReference type="PANTHER" id="PTHR30489">
    <property type="entry name" value="LIPOPROTEIN-RELEASING SYSTEM TRANSMEMBRANE PROTEIN LOLE"/>
    <property type="match status" value="1"/>
</dbReference>
<protein>
    <recommendedName>
        <fullName evidence="12">ABC transporter permease</fullName>
    </recommendedName>
</protein>
<feature type="transmembrane region" description="Helical" evidence="7">
    <location>
        <begin position="365"/>
        <end position="389"/>
    </location>
</feature>
<name>A0A0U4W1E7_9BACT</name>
<dbReference type="InterPro" id="IPR051447">
    <property type="entry name" value="Lipoprotein-release_system"/>
</dbReference>
<dbReference type="Pfam" id="PF02687">
    <property type="entry name" value="FtsX"/>
    <property type="match status" value="1"/>
</dbReference>
<feature type="domain" description="MacB-like periplasmic core" evidence="9">
    <location>
        <begin position="29"/>
        <end position="228"/>
    </location>
</feature>
<keyword evidence="6 7" id="KW-0472">Membrane</keyword>
<feature type="domain" description="ABC3 transporter permease C-terminal" evidence="8">
    <location>
        <begin position="274"/>
        <end position="399"/>
    </location>
</feature>
<dbReference type="AlphaFoldDB" id="A0A0U4W1E7"/>
<dbReference type="STRING" id="1653476.THC_0576"/>
<feature type="transmembrane region" description="Helical" evidence="7">
    <location>
        <begin position="316"/>
        <end position="345"/>
    </location>
</feature>
<dbReference type="KEGG" id="cthi:THC_0576"/>
<dbReference type="GO" id="GO:0044874">
    <property type="term" value="P:lipoprotein localization to outer membrane"/>
    <property type="evidence" value="ECO:0007669"/>
    <property type="project" value="TreeGrafter"/>
</dbReference>
<keyword evidence="11" id="KW-1185">Reference proteome</keyword>